<sequence length="233" mass="26211">MKLEHHHFEDLQNSSGSSLGMSSSFGTTPERHSSFSQDSESGSALHSPSSSDYSPRIIPSQDDSAIIIQNRKLGKKAKSYAYRIREHVKLGAKFSETVKGKLKIVKEGGRRNIFRHMFNVNEGEKLLKASQCYLYTTAGPIAGILFISTDKIAFCSERPISVPFPSGGILRTPYKVVIPVKKIKRAHPSVNENKPSQKYIEIVTEDNFEFWFMGFVRYEKAFLNLQKAISMSN</sequence>
<comment type="caution">
    <text evidence="4">The sequence shown here is derived from an EMBL/GenBank/DDBJ whole genome shotgun (WGS) entry which is preliminary data.</text>
</comment>
<reference evidence="5" key="1">
    <citation type="journal article" date="2023" name="Proc. Natl. Acad. Sci. U.S.A.">
        <title>Genomic and structural basis for evolution of tropane alkaloid biosynthesis.</title>
        <authorList>
            <person name="Wanga Y.-J."/>
            <person name="Taina T."/>
            <person name="Yua J.-Y."/>
            <person name="Lia J."/>
            <person name="Xua B."/>
            <person name="Chenc J."/>
            <person name="D'Auriad J.C."/>
            <person name="Huanga J.-P."/>
            <person name="Huanga S.-X."/>
        </authorList>
    </citation>
    <scope>NUCLEOTIDE SEQUENCE [LARGE SCALE GENOMIC DNA]</scope>
    <source>
        <strain evidence="5">cv. KIB-2019</strain>
    </source>
</reference>
<feature type="compositionally biased region" description="Basic and acidic residues" evidence="2">
    <location>
        <begin position="1"/>
        <end position="10"/>
    </location>
</feature>
<dbReference type="InterPro" id="IPR011993">
    <property type="entry name" value="PH-like_dom_sf"/>
</dbReference>
<evidence type="ECO:0000256" key="1">
    <source>
        <dbReference type="ARBA" id="ARBA00009414"/>
    </source>
</evidence>
<dbReference type="Proteomes" id="UP001152561">
    <property type="component" value="Unassembled WGS sequence"/>
</dbReference>
<name>A0A9Q1M8E0_9SOLA</name>
<dbReference type="InterPro" id="IPR004182">
    <property type="entry name" value="GRAM"/>
</dbReference>
<dbReference type="OrthoDB" id="1736712at2759"/>
<dbReference type="PANTHER" id="PTHR31969">
    <property type="entry name" value="GEM-LIKE PROTEIN 2"/>
    <property type="match status" value="1"/>
</dbReference>
<protein>
    <recommendedName>
        <fullName evidence="3">GRAM domain-containing protein</fullName>
    </recommendedName>
</protein>
<gene>
    <name evidence="4" type="ORF">K7X08_024733</name>
</gene>
<keyword evidence="5" id="KW-1185">Reference proteome</keyword>
<dbReference type="InterPro" id="IPR037848">
    <property type="entry name" value="GEM-like"/>
</dbReference>
<accession>A0A9Q1M8E0</accession>
<proteinExistence type="inferred from homology"/>
<evidence type="ECO:0000313" key="5">
    <source>
        <dbReference type="Proteomes" id="UP001152561"/>
    </source>
</evidence>
<evidence type="ECO:0000259" key="3">
    <source>
        <dbReference type="SMART" id="SM00568"/>
    </source>
</evidence>
<dbReference type="SMART" id="SM00568">
    <property type="entry name" value="GRAM"/>
    <property type="match status" value="1"/>
</dbReference>
<dbReference type="EMBL" id="JAJAGQ010000009">
    <property type="protein sequence ID" value="KAJ8554055.1"/>
    <property type="molecule type" value="Genomic_DNA"/>
</dbReference>
<dbReference type="Pfam" id="PF02893">
    <property type="entry name" value="GRAM"/>
    <property type="match status" value="1"/>
</dbReference>
<dbReference type="Gene3D" id="2.30.29.30">
    <property type="entry name" value="Pleckstrin-homology domain (PH domain)/Phosphotyrosine-binding domain (PTB)"/>
    <property type="match status" value="1"/>
</dbReference>
<feature type="region of interest" description="Disordered" evidence="2">
    <location>
        <begin position="1"/>
        <end position="58"/>
    </location>
</feature>
<feature type="compositionally biased region" description="Polar residues" evidence="2">
    <location>
        <begin position="34"/>
        <end position="53"/>
    </location>
</feature>
<comment type="similarity">
    <text evidence="1">Belongs to the GEM family.</text>
</comment>
<feature type="compositionally biased region" description="Low complexity" evidence="2">
    <location>
        <begin position="14"/>
        <end position="26"/>
    </location>
</feature>
<organism evidence="4 5">
    <name type="scientific">Anisodus acutangulus</name>
    <dbReference type="NCBI Taxonomy" id="402998"/>
    <lineage>
        <taxon>Eukaryota</taxon>
        <taxon>Viridiplantae</taxon>
        <taxon>Streptophyta</taxon>
        <taxon>Embryophyta</taxon>
        <taxon>Tracheophyta</taxon>
        <taxon>Spermatophyta</taxon>
        <taxon>Magnoliopsida</taxon>
        <taxon>eudicotyledons</taxon>
        <taxon>Gunneridae</taxon>
        <taxon>Pentapetalae</taxon>
        <taxon>asterids</taxon>
        <taxon>lamiids</taxon>
        <taxon>Solanales</taxon>
        <taxon>Solanaceae</taxon>
        <taxon>Solanoideae</taxon>
        <taxon>Hyoscyameae</taxon>
        <taxon>Anisodus</taxon>
    </lineage>
</organism>
<feature type="domain" description="GRAM" evidence="3">
    <location>
        <begin position="112"/>
        <end position="190"/>
    </location>
</feature>
<evidence type="ECO:0000313" key="4">
    <source>
        <dbReference type="EMBL" id="KAJ8554055.1"/>
    </source>
</evidence>
<dbReference type="AlphaFoldDB" id="A0A9Q1M8E0"/>
<evidence type="ECO:0000256" key="2">
    <source>
        <dbReference type="SAM" id="MobiDB-lite"/>
    </source>
</evidence>